<dbReference type="Proteomes" id="UP001264980">
    <property type="component" value="Unassembled WGS sequence"/>
</dbReference>
<evidence type="ECO:0000313" key="2">
    <source>
        <dbReference type="Proteomes" id="UP001264980"/>
    </source>
</evidence>
<name>A0ABU1QZ71_9BACT</name>
<evidence type="ECO:0000313" key="1">
    <source>
        <dbReference type="EMBL" id="MDR6806030.1"/>
    </source>
</evidence>
<dbReference type="EMBL" id="JAVDTI010000003">
    <property type="protein sequence ID" value="MDR6806030.1"/>
    <property type="molecule type" value="Genomic_DNA"/>
</dbReference>
<reference evidence="1 2" key="1">
    <citation type="submission" date="2023-07" db="EMBL/GenBank/DDBJ databases">
        <title>Sorghum-associated microbial communities from plants grown in Nebraska, USA.</title>
        <authorList>
            <person name="Schachtman D."/>
        </authorList>
    </citation>
    <scope>NUCLEOTIDE SEQUENCE [LARGE SCALE GENOMIC DNA]</scope>
    <source>
        <strain evidence="1 2">BE57</strain>
    </source>
</reference>
<gene>
    <name evidence="1" type="ORF">J2W84_003078</name>
</gene>
<comment type="caution">
    <text evidence="1">The sequence shown here is derived from an EMBL/GenBank/DDBJ whole genome shotgun (WGS) entry which is preliminary data.</text>
</comment>
<sequence>MDTIDGQGGTLPQQIYRELIMDSLCANARKDPEKTITRIINYFAETIDTRLDGIFDGCRIFHIQHGDKDVLRIAEPEDVSVISTVLFISEIFNCWTFNYMTNVQRIKNL</sequence>
<dbReference type="RefSeq" id="WP_309984468.1">
    <property type="nucleotide sequence ID" value="NZ_JAVDTI010000003.1"/>
</dbReference>
<proteinExistence type="predicted"/>
<protein>
    <submittedName>
        <fullName evidence="1">Uncharacterized protein</fullName>
    </submittedName>
</protein>
<keyword evidence="2" id="KW-1185">Reference proteome</keyword>
<organism evidence="1 2">
    <name type="scientific">Dyadobacter fermentans</name>
    <dbReference type="NCBI Taxonomy" id="94254"/>
    <lineage>
        <taxon>Bacteria</taxon>
        <taxon>Pseudomonadati</taxon>
        <taxon>Bacteroidota</taxon>
        <taxon>Cytophagia</taxon>
        <taxon>Cytophagales</taxon>
        <taxon>Spirosomataceae</taxon>
        <taxon>Dyadobacter</taxon>
    </lineage>
</organism>
<accession>A0ABU1QZ71</accession>